<sequence length="107" mass="11349">MPLSRRRHPDEPVVQSVTSAPANIADEQAGRIRRYLFTMAVRTVCFIACVLTATAGAPWWVWGSLALLAVLLPYVAVVMVNAVAPRGAGRGGAPVTPRGDGPTQIGR</sequence>
<dbReference type="EMBL" id="BAAARN010000001">
    <property type="protein sequence ID" value="GAA2730460.1"/>
    <property type="molecule type" value="Genomic_DNA"/>
</dbReference>
<evidence type="ECO:0008006" key="5">
    <source>
        <dbReference type="Google" id="ProtNLM"/>
    </source>
</evidence>
<gene>
    <name evidence="3" type="ORF">GCM10009867_01940</name>
</gene>
<dbReference type="Proteomes" id="UP001501326">
    <property type="component" value="Unassembled WGS sequence"/>
</dbReference>
<comment type="caution">
    <text evidence="3">The sequence shown here is derived from an EMBL/GenBank/DDBJ whole genome shotgun (WGS) entry which is preliminary data.</text>
</comment>
<dbReference type="RefSeq" id="WP_344189373.1">
    <property type="nucleotide sequence ID" value="NZ_BAAARN010000001.1"/>
</dbReference>
<evidence type="ECO:0000256" key="1">
    <source>
        <dbReference type="SAM" id="MobiDB-lite"/>
    </source>
</evidence>
<keyword evidence="4" id="KW-1185">Reference proteome</keyword>
<dbReference type="Pfam" id="PF11298">
    <property type="entry name" value="DUF3099"/>
    <property type="match status" value="1"/>
</dbReference>
<organism evidence="3 4">
    <name type="scientific">Pedococcus aerophilus</name>
    <dbReference type="NCBI Taxonomy" id="436356"/>
    <lineage>
        <taxon>Bacteria</taxon>
        <taxon>Bacillati</taxon>
        <taxon>Actinomycetota</taxon>
        <taxon>Actinomycetes</taxon>
        <taxon>Micrococcales</taxon>
        <taxon>Intrasporangiaceae</taxon>
        <taxon>Pedococcus</taxon>
    </lineage>
</organism>
<keyword evidence="2" id="KW-0812">Transmembrane</keyword>
<feature type="transmembrane region" description="Helical" evidence="2">
    <location>
        <begin position="59"/>
        <end position="80"/>
    </location>
</feature>
<evidence type="ECO:0000313" key="4">
    <source>
        <dbReference type="Proteomes" id="UP001501326"/>
    </source>
</evidence>
<keyword evidence="2" id="KW-0472">Membrane</keyword>
<protein>
    <recommendedName>
        <fullName evidence="5">DUF3099 domain-containing protein</fullName>
    </recommendedName>
</protein>
<feature type="region of interest" description="Disordered" evidence="1">
    <location>
        <begin position="86"/>
        <end position="107"/>
    </location>
</feature>
<evidence type="ECO:0000313" key="3">
    <source>
        <dbReference type="EMBL" id="GAA2730460.1"/>
    </source>
</evidence>
<proteinExistence type="predicted"/>
<feature type="transmembrane region" description="Helical" evidence="2">
    <location>
        <begin position="35"/>
        <end position="53"/>
    </location>
</feature>
<name>A0ABN3UEP7_9MICO</name>
<keyword evidence="2" id="KW-1133">Transmembrane helix</keyword>
<reference evidence="3 4" key="1">
    <citation type="journal article" date="2019" name="Int. J. Syst. Evol. Microbiol.">
        <title>The Global Catalogue of Microorganisms (GCM) 10K type strain sequencing project: providing services to taxonomists for standard genome sequencing and annotation.</title>
        <authorList>
            <consortium name="The Broad Institute Genomics Platform"/>
            <consortium name="The Broad Institute Genome Sequencing Center for Infectious Disease"/>
            <person name="Wu L."/>
            <person name="Ma J."/>
        </authorList>
    </citation>
    <scope>NUCLEOTIDE SEQUENCE [LARGE SCALE GENOMIC DNA]</scope>
    <source>
        <strain evidence="3 4">JCM 16378</strain>
    </source>
</reference>
<dbReference type="InterPro" id="IPR021449">
    <property type="entry name" value="DUF3099"/>
</dbReference>
<evidence type="ECO:0000256" key="2">
    <source>
        <dbReference type="SAM" id="Phobius"/>
    </source>
</evidence>
<feature type="compositionally biased region" description="Low complexity" evidence="1">
    <location>
        <begin position="86"/>
        <end position="99"/>
    </location>
</feature>
<accession>A0ABN3UEP7</accession>